<organism evidence="3 4">
    <name type="scientific">Oldenlandia corymbosa var. corymbosa</name>
    <dbReference type="NCBI Taxonomy" id="529605"/>
    <lineage>
        <taxon>Eukaryota</taxon>
        <taxon>Viridiplantae</taxon>
        <taxon>Streptophyta</taxon>
        <taxon>Embryophyta</taxon>
        <taxon>Tracheophyta</taxon>
        <taxon>Spermatophyta</taxon>
        <taxon>Magnoliopsida</taxon>
        <taxon>eudicotyledons</taxon>
        <taxon>Gunneridae</taxon>
        <taxon>Pentapetalae</taxon>
        <taxon>asterids</taxon>
        <taxon>lamiids</taxon>
        <taxon>Gentianales</taxon>
        <taxon>Rubiaceae</taxon>
        <taxon>Rubioideae</taxon>
        <taxon>Spermacoceae</taxon>
        <taxon>Hedyotis-Oldenlandia complex</taxon>
        <taxon>Oldenlandia</taxon>
    </lineage>
</organism>
<keyword evidence="1" id="KW-0472">Membrane</keyword>
<feature type="transmembrane region" description="Helical" evidence="1">
    <location>
        <begin position="350"/>
        <end position="371"/>
    </location>
</feature>
<name>A0AAV1E4R2_OLDCO</name>
<sequence length="700" mass="81189">MSFTATSALIYVERRKLFDVFPDDVKQAWKKWEVQCLILFSLMFQVVLVVLGHKRKYLGKRTRIRFLIWSAYILADWVATVALGVLSQDTLEDNKQGGDRTAMKELMSFWTPFLLLHLGGPDTITAYAPQDNELWLRHLVGLVIQTGLALYILLVTLPGSSWLPILSILIFLAGLIKFLERTLALRLANTDRLRDSMLTSPDPGPNYAKFMEEYTLKKAWGFSVVTNEVREHPILIDDEVSYPADDAKKLISVAHDRFQRFKRLFVDLILSFQDRDSSQSYFLSLDSGQAFKVVEVELGLAFDMFYTKAPIVYSMAGCILRVFTFSCTFLALIFFVVLCERDKYRIINLILTYLLLFVAIIMEIYAVIIQLQSDWMVHWLRKHHKIREYLNGTCSEVTNRRRWSNSMAQYNLLSVCLEERPAVCYQFQRLLGLVEFREKHRYKTYVEVSPDLKTLIFDHFKKFATFQKKKKFAGENEPGPPALCTRRDSLALKRFLSEWTNQEEIEFDQSLLMWHIATDICYCLDEGHSSSDSSLKHRESKHLSDYMLHLLVLHPFTLPIGIGLIRFRDTCAEAKQFFKEIKFEKGEKKSKACDKLLQVNTEVLPLKVKGDRSKTVLFDACILAKKLRALDKVSRWNEITDVWVEMLAYAATHCRGNHHVQQLRKGGELLTHVWLLMAHFGITQQFQIYHGHARAKLVAK</sequence>
<keyword evidence="1" id="KW-1133">Transmembrane helix</keyword>
<feature type="transmembrane region" description="Helical" evidence="1">
    <location>
        <begin position="32"/>
        <end position="52"/>
    </location>
</feature>
<evidence type="ECO:0000259" key="2">
    <source>
        <dbReference type="Pfam" id="PF13968"/>
    </source>
</evidence>
<keyword evidence="1" id="KW-0812">Transmembrane</keyword>
<feature type="transmembrane region" description="Helical" evidence="1">
    <location>
        <begin position="64"/>
        <end position="87"/>
    </location>
</feature>
<dbReference type="Pfam" id="PF04578">
    <property type="entry name" value="DUF594"/>
    <property type="match status" value="1"/>
</dbReference>
<protein>
    <submittedName>
        <fullName evidence="3">OLC1v1016083C1</fullName>
    </submittedName>
</protein>
<proteinExistence type="predicted"/>
<dbReference type="Pfam" id="PF13968">
    <property type="entry name" value="DUF4220"/>
    <property type="match status" value="1"/>
</dbReference>
<feature type="domain" description="DUF4220" evidence="2">
    <location>
        <begin position="69"/>
        <end position="414"/>
    </location>
</feature>
<accession>A0AAV1E4R2</accession>
<dbReference type="InterPro" id="IPR025315">
    <property type="entry name" value="DUF4220"/>
</dbReference>
<feature type="transmembrane region" description="Helical" evidence="1">
    <location>
        <begin position="107"/>
        <end position="128"/>
    </location>
</feature>
<evidence type="ECO:0000313" key="3">
    <source>
        <dbReference type="EMBL" id="CAI9115236.1"/>
    </source>
</evidence>
<feature type="transmembrane region" description="Helical" evidence="1">
    <location>
        <begin position="161"/>
        <end position="179"/>
    </location>
</feature>
<reference evidence="3" key="1">
    <citation type="submission" date="2023-03" db="EMBL/GenBank/DDBJ databases">
        <authorList>
            <person name="Julca I."/>
        </authorList>
    </citation>
    <scope>NUCLEOTIDE SEQUENCE</scope>
</reference>
<dbReference type="EMBL" id="OX459125">
    <property type="protein sequence ID" value="CAI9115236.1"/>
    <property type="molecule type" value="Genomic_DNA"/>
</dbReference>
<feature type="transmembrane region" description="Helical" evidence="1">
    <location>
        <begin position="135"/>
        <end position="155"/>
    </location>
</feature>
<dbReference type="Proteomes" id="UP001161247">
    <property type="component" value="Chromosome 8"/>
</dbReference>
<gene>
    <name evidence="3" type="ORF">OLC1_LOCUS21803</name>
</gene>
<keyword evidence="4" id="KW-1185">Reference proteome</keyword>
<dbReference type="AlphaFoldDB" id="A0AAV1E4R2"/>
<evidence type="ECO:0000313" key="4">
    <source>
        <dbReference type="Proteomes" id="UP001161247"/>
    </source>
</evidence>
<dbReference type="PANTHER" id="PTHR31325">
    <property type="entry name" value="OS01G0798800 PROTEIN-RELATED"/>
    <property type="match status" value="1"/>
</dbReference>
<evidence type="ECO:0000256" key="1">
    <source>
        <dbReference type="SAM" id="Phobius"/>
    </source>
</evidence>
<dbReference type="InterPro" id="IPR007658">
    <property type="entry name" value="DUF594"/>
</dbReference>
<feature type="transmembrane region" description="Helical" evidence="1">
    <location>
        <begin position="318"/>
        <end position="338"/>
    </location>
</feature>